<dbReference type="AlphaFoldDB" id="A0ABD3I261"/>
<sequence>MTRLITEEDEELTEEDNIMEEIFTFYKDLYSKEELPNNYEIEEAISLQTLTKQDNLRNLTDTIARFEKFSEARLNITKSAVIPIAMTEAPLWLVDSGSQIIKPNEHITYLGCRAGPRLTEDDHTRDIAEKLEGDQHIGLTNSSRGQVE</sequence>
<dbReference type="Proteomes" id="UP001633002">
    <property type="component" value="Unassembled WGS sequence"/>
</dbReference>
<comment type="caution">
    <text evidence="1">The sequence shown here is derived from an EMBL/GenBank/DDBJ whole genome shotgun (WGS) entry which is preliminary data.</text>
</comment>
<evidence type="ECO:0000313" key="1">
    <source>
        <dbReference type="EMBL" id="KAL3696440.1"/>
    </source>
</evidence>
<gene>
    <name evidence="1" type="ORF">R1sor_010516</name>
</gene>
<keyword evidence="2" id="KW-1185">Reference proteome</keyword>
<protein>
    <submittedName>
        <fullName evidence="1">Uncharacterized protein</fullName>
    </submittedName>
</protein>
<reference evidence="1 2" key="1">
    <citation type="submission" date="2024-09" db="EMBL/GenBank/DDBJ databases">
        <title>Chromosome-scale assembly of Riccia sorocarpa.</title>
        <authorList>
            <person name="Paukszto L."/>
        </authorList>
    </citation>
    <scope>NUCLEOTIDE SEQUENCE [LARGE SCALE GENOMIC DNA]</scope>
    <source>
        <strain evidence="1">LP-2024</strain>
        <tissue evidence="1">Aerial parts of the thallus</tissue>
    </source>
</reference>
<proteinExistence type="predicted"/>
<name>A0ABD3I261_9MARC</name>
<evidence type="ECO:0000313" key="2">
    <source>
        <dbReference type="Proteomes" id="UP001633002"/>
    </source>
</evidence>
<accession>A0ABD3I261</accession>
<dbReference type="EMBL" id="JBJQOH010000002">
    <property type="protein sequence ID" value="KAL3696440.1"/>
    <property type="molecule type" value="Genomic_DNA"/>
</dbReference>
<organism evidence="1 2">
    <name type="scientific">Riccia sorocarpa</name>
    <dbReference type="NCBI Taxonomy" id="122646"/>
    <lineage>
        <taxon>Eukaryota</taxon>
        <taxon>Viridiplantae</taxon>
        <taxon>Streptophyta</taxon>
        <taxon>Embryophyta</taxon>
        <taxon>Marchantiophyta</taxon>
        <taxon>Marchantiopsida</taxon>
        <taxon>Marchantiidae</taxon>
        <taxon>Marchantiales</taxon>
        <taxon>Ricciaceae</taxon>
        <taxon>Riccia</taxon>
    </lineage>
</organism>